<dbReference type="AlphaFoldDB" id="A0A2N6NDT1"/>
<feature type="compositionally biased region" description="Basic and acidic residues" evidence="1">
    <location>
        <begin position="13"/>
        <end position="25"/>
    </location>
</feature>
<sequence length="63" mass="6894">MDMKLGTSPRSKRVQEKQSETRLAEPRQCPRSGFGGVVLTGLAFSKNVANARSQSSPVFILQD</sequence>
<evidence type="ECO:0000256" key="1">
    <source>
        <dbReference type="SAM" id="MobiDB-lite"/>
    </source>
</evidence>
<name>A0A2N6NDT1_BEABA</name>
<gene>
    <name evidence="2" type="ORF">BM221_008796</name>
</gene>
<reference evidence="2 3" key="1">
    <citation type="journal article" date="2016" name="Appl. Microbiol. Biotechnol.">
        <title>Characterization of T-DNA insertion mutants with decreased virulence in the entomopathogenic fungus Beauveria bassiana JEF-007.</title>
        <authorList>
            <person name="Kim S."/>
            <person name="Lee S.J."/>
            <person name="Nai Y.S."/>
            <person name="Yu J.S."/>
            <person name="Lee M.R."/>
            <person name="Yang Y.T."/>
            <person name="Kim J.S."/>
        </authorList>
    </citation>
    <scope>NUCLEOTIDE SEQUENCE [LARGE SCALE GENOMIC DNA]</scope>
    <source>
        <strain evidence="2 3">JEF-007</strain>
    </source>
</reference>
<evidence type="ECO:0000313" key="2">
    <source>
        <dbReference type="EMBL" id="PMB65438.1"/>
    </source>
</evidence>
<protein>
    <submittedName>
        <fullName evidence="2">Uncharacterized protein</fullName>
    </submittedName>
</protein>
<dbReference type="Proteomes" id="UP000235728">
    <property type="component" value="Unassembled WGS sequence"/>
</dbReference>
<dbReference type="EMBL" id="MRVG01000010">
    <property type="protein sequence ID" value="PMB65438.1"/>
    <property type="molecule type" value="Genomic_DNA"/>
</dbReference>
<accession>A0A2N6NDT1</accession>
<proteinExistence type="predicted"/>
<feature type="region of interest" description="Disordered" evidence="1">
    <location>
        <begin position="1"/>
        <end position="30"/>
    </location>
</feature>
<evidence type="ECO:0000313" key="3">
    <source>
        <dbReference type="Proteomes" id="UP000235728"/>
    </source>
</evidence>
<organism evidence="2 3">
    <name type="scientific">Beauveria bassiana</name>
    <name type="common">White muscardine disease fungus</name>
    <name type="synonym">Tritirachium shiotae</name>
    <dbReference type="NCBI Taxonomy" id="176275"/>
    <lineage>
        <taxon>Eukaryota</taxon>
        <taxon>Fungi</taxon>
        <taxon>Dikarya</taxon>
        <taxon>Ascomycota</taxon>
        <taxon>Pezizomycotina</taxon>
        <taxon>Sordariomycetes</taxon>
        <taxon>Hypocreomycetidae</taxon>
        <taxon>Hypocreales</taxon>
        <taxon>Cordycipitaceae</taxon>
        <taxon>Beauveria</taxon>
    </lineage>
</organism>
<comment type="caution">
    <text evidence="2">The sequence shown here is derived from an EMBL/GenBank/DDBJ whole genome shotgun (WGS) entry which is preliminary data.</text>
</comment>